<reference evidence="3" key="1">
    <citation type="journal article" date="2008" name="J. Bacteriol.">
        <title>Genome sequence of Thermofilum pendens reveals an exceptional loss of biosynthetic pathways without genome reduction.</title>
        <authorList>
            <person name="Anderson I."/>
            <person name="Rodriguez J."/>
            <person name="Susanti D."/>
            <person name="Porat I."/>
            <person name="Reich C."/>
            <person name="Ulrich L.E."/>
            <person name="Elkins J.G."/>
            <person name="Mavromatis K."/>
            <person name="Lykidis A."/>
            <person name="Kim E."/>
            <person name="Thompson L.S."/>
            <person name="Nolan M."/>
            <person name="Land M."/>
            <person name="Copeland A."/>
            <person name="Lapidus A."/>
            <person name="Lucas S."/>
            <person name="Detter C."/>
            <person name="Zhulin I.B."/>
            <person name="Olsen G.J."/>
            <person name="Whitman W."/>
            <person name="Mukhopadhyay B."/>
            <person name="Bristow J."/>
            <person name="Kyrpides N."/>
        </authorList>
    </citation>
    <scope>NUCLEOTIDE SEQUENCE [LARGE SCALE GENOMIC DNA]</scope>
    <source>
        <strain evidence="3">DSM 2475 / Hrk 5</strain>
    </source>
</reference>
<keyword evidence="3" id="KW-1185">Reference proteome</keyword>
<dbReference type="InterPro" id="IPR043519">
    <property type="entry name" value="NT_sf"/>
</dbReference>
<dbReference type="Gene3D" id="3.30.460.10">
    <property type="entry name" value="Beta Polymerase, domain 2"/>
    <property type="match status" value="1"/>
</dbReference>
<dbReference type="KEGG" id="tpe:Tpen_0998"/>
<dbReference type="EnsemblBacteria" id="ABL78398">
    <property type="protein sequence ID" value="ABL78398"/>
    <property type="gene ID" value="Tpen_0998"/>
</dbReference>
<dbReference type="Proteomes" id="UP000000641">
    <property type="component" value="Chromosome"/>
</dbReference>
<dbReference type="CDD" id="cd05403">
    <property type="entry name" value="NT_KNTase_like"/>
    <property type="match status" value="1"/>
</dbReference>
<protein>
    <submittedName>
        <fullName evidence="2">DNA polymerase, beta domain protein region</fullName>
    </submittedName>
</protein>
<dbReference type="EMBL" id="CP000505">
    <property type="protein sequence ID" value="ABL78398.1"/>
    <property type="molecule type" value="Genomic_DNA"/>
</dbReference>
<evidence type="ECO:0000259" key="1">
    <source>
        <dbReference type="Pfam" id="PF01909"/>
    </source>
</evidence>
<sequence length="151" mass="16986">MLLEGVKSRLSSLRDPCVKAVLVFGSVARGEQGERSDLDLLVLHEGCAIEDPVARRRYFYALLREAVGDLFEDLTVLDMELKRFLEPGEVSPLLLNVYWDAVVVYDATGLVEGFLRRAREGIVRSGLRRVKDGKAYRWILPKPAGVVRVLD</sequence>
<dbReference type="STRING" id="368408.Tpen_0998"/>
<dbReference type="Pfam" id="PF01909">
    <property type="entry name" value="NTP_transf_2"/>
    <property type="match status" value="1"/>
</dbReference>
<dbReference type="HOGENOM" id="CLU_1727332_0_0_2"/>
<dbReference type="eggNOG" id="arCOG01203">
    <property type="taxonomic scope" value="Archaea"/>
</dbReference>
<feature type="domain" description="Polymerase nucleotidyl transferase" evidence="1">
    <location>
        <begin position="6"/>
        <end position="49"/>
    </location>
</feature>
<dbReference type="AlphaFoldDB" id="A1RYW8"/>
<dbReference type="RefSeq" id="WP_011752663.1">
    <property type="nucleotide sequence ID" value="NC_008698.1"/>
</dbReference>
<dbReference type="OrthoDB" id="9287at2157"/>
<dbReference type="InterPro" id="IPR002934">
    <property type="entry name" value="Polymerase_NTP_transf_dom"/>
</dbReference>
<name>A1RYW8_THEPD</name>
<evidence type="ECO:0000313" key="2">
    <source>
        <dbReference type="EMBL" id="ABL78398.1"/>
    </source>
</evidence>
<proteinExistence type="predicted"/>
<accession>A1RYW8</accession>
<evidence type="ECO:0000313" key="3">
    <source>
        <dbReference type="Proteomes" id="UP000000641"/>
    </source>
</evidence>
<dbReference type="GeneID" id="4601554"/>
<dbReference type="GO" id="GO:0016779">
    <property type="term" value="F:nucleotidyltransferase activity"/>
    <property type="evidence" value="ECO:0007669"/>
    <property type="project" value="InterPro"/>
</dbReference>
<dbReference type="SUPFAM" id="SSF81301">
    <property type="entry name" value="Nucleotidyltransferase"/>
    <property type="match status" value="1"/>
</dbReference>
<gene>
    <name evidence="2" type="ordered locus">Tpen_0998</name>
</gene>
<organism evidence="2 3">
    <name type="scientific">Thermofilum pendens (strain DSM 2475 / Hrk 5)</name>
    <dbReference type="NCBI Taxonomy" id="368408"/>
    <lineage>
        <taxon>Archaea</taxon>
        <taxon>Thermoproteota</taxon>
        <taxon>Thermoprotei</taxon>
        <taxon>Thermofilales</taxon>
        <taxon>Thermofilaceae</taxon>
        <taxon>Thermofilum</taxon>
    </lineage>
</organism>